<accession>A0ABU1F1B5</accession>
<sequence>MNKHKLKKEILNYIKNHKETSFVEIERIFEENNFDYKGNGAYTSGENDNVIFWVGWNERAFDIIAGLKRDGYIEMSICPPMYYLIDGKSLNMPIVRSKNITTDHWLPVSFSLIQ</sequence>
<protein>
    <submittedName>
        <fullName evidence="1">Pathogenicity island protein</fullName>
    </submittedName>
</protein>
<comment type="caution">
    <text evidence="1">The sequence shown here is derived from an EMBL/GenBank/DDBJ whole genome shotgun (WGS) entry which is preliminary data.</text>
</comment>
<name>A0ABU1F1B5_9STAP</name>
<dbReference type="RefSeq" id="WP_060829638.1">
    <property type="nucleotide sequence ID" value="NZ_JAVJGV010000069.1"/>
</dbReference>
<proteinExistence type="predicted"/>
<dbReference type="Proteomes" id="UP001255050">
    <property type="component" value="Unassembled WGS sequence"/>
</dbReference>
<keyword evidence="2" id="KW-1185">Reference proteome</keyword>
<organism evidence="1 2">
    <name type="scientific">Staphylococcus coagulans</name>
    <dbReference type="NCBI Taxonomy" id="74706"/>
    <lineage>
        <taxon>Bacteria</taxon>
        <taxon>Bacillati</taxon>
        <taxon>Bacillota</taxon>
        <taxon>Bacilli</taxon>
        <taxon>Bacillales</taxon>
        <taxon>Staphylococcaceae</taxon>
        <taxon>Staphylococcus</taxon>
    </lineage>
</organism>
<evidence type="ECO:0000313" key="1">
    <source>
        <dbReference type="EMBL" id="MDR5603928.1"/>
    </source>
</evidence>
<dbReference type="EMBL" id="JAVJGV010000069">
    <property type="protein sequence ID" value="MDR5603928.1"/>
    <property type="molecule type" value="Genomic_DNA"/>
</dbReference>
<reference evidence="1 2" key="1">
    <citation type="submission" date="2023-08" db="EMBL/GenBank/DDBJ databases">
        <title>Whole genome sequencing of Staphylococcus coagulans NN-2474.</title>
        <authorList>
            <person name="Kropotov V.S."/>
            <person name="Boriskina E.V."/>
            <person name="Gordinskaya N.A."/>
            <person name="Shkurkina I.S."/>
            <person name="Kryazhev D.V."/>
            <person name="Alekseeva A.E."/>
            <person name="Makhova M.A."/>
        </authorList>
    </citation>
    <scope>NUCLEOTIDE SEQUENCE [LARGE SCALE GENOMIC DNA]</scope>
    <source>
        <strain evidence="1 2">NN-2474</strain>
    </source>
</reference>
<evidence type="ECO:0000313" key="2">
    <source>
        <dbReference type="Proteomes" id="UP001255050"/>
    </source>
</evidence>
<gene>
    <name evidence="1" type="ORF">RCO12_10835</name>
</gene>